<dbReference type="Proteomes" id="UP000187209">
    <property type="component" value="Unassembled WGS sequence"/>
</dbReference>
<sequence length="267" mass="28744">MLVSTSAQIFSAPNNDSTAKAQYSFPKAPRFPKVKPASCNFYTIPPALSKRSTSFGYGKKYDFTQGKDPTPDPGKYSVLNDATKGNIAYTFGISRNAAKAYVPGHFIADPAVPGPGTYTFAPKFGKEGRAISMGVKKTDSGKSKSTISVPGPGAYDVKFSNSSGTYVLSSHQSLRSHKFAPSTLPRFEKQTVNITPAPGSYNVEKGFLKNFTSLSNFKSASVTTFPTSPRNFFNDKTETPGPGSYRYASDFGYYDGGNPSQAKSLQQ</sequence>
<name>A0A1R2CUU9_9CILI</name>
<dbReference type="PANTHER" id="PTHR21580:SF28">
    <property type="entry name" value="BOREALIN N-TERMINAL DOMAIN-CONTAINING PROTEIN-RELATED"/>
    <property type="match status" value="1"/>
</dbReference>
<comment type="caution">
    <text evidence="1">The sequence shown here is derived from an EMBL/GenBank/DDBJ whole genome shotgun (WGS) entry which is preliminary data.</text>
</comment>
<keyword evidence="2" id="KW-1185">Reference proteome</keyword>
<organism evidence="1 2">
    <name type="scientific">Stentor coeruleus</name>
    <dbReference type="NCBI Taxonomy" id="5963"/>
    <lineage>
        <taxon>Eukaryota</taxon>
        <taxon>Sar</taxon>
        <taxon>Alveolata</taxon>
        <taxon>Ciliophora</taxon>
        <taxon>Postciliodesmatophora</taxon>
        <taxon>Heterotrichea</taxon>
        <taxon>Heterotrichida</taxon>
        <taxon>Stentoridae</taxon>
        <taxon>Stentor</taxon>
    </lineage>
</organism>
<proteinExistence type="predicted"/>
<reference evidence="1 2" key="1">
    <citation type="submission" date="2016-11" db="EMBL/GenBank/DDBJ databases">
        <title>The macronuclear genome of Stentor coeruleus: a giant cell with tiny introns.</title>
        <authorList>
            <person name="Slabodnick M."/>
            <person name="Ruby J.G."/>
            <person name="Reiff S.B."/>
            <person name="Swart E.C."/>
            <person name="Gosai S."/>
            <person name="Prabakaran S."/>
            <person name="Witkowska E."/>
            <person name="Larue G.E."/>
            <person name="Fisher S."/>
            <person name="Freeman R.M."/>
            <person name="Gunawardena J."/>
            <person name="Chu W."/>
            <person name="Stover N.A."/>
            <person name="Gregory B.D."/>
            <person name="Nowacki M."/>
            <person name="Derisi J."/>
            <person name="Roy S.W."/>
            <person name="Marshall W.F."/>
            <person name="Sood P."/>
        </authorList>
    </citation>
    <scope>NUCLEOTIDE SEQUENCE [LARGE SCALE GENOMIC DNA]</scope>
    <source>
        <strain evidence="1">WM001</strain>
    </source>
</reference>
<dbReference type="InterPro" id="IPR051291">
    <property type="entry name" value="CIMAP"/>
</dbReference>
<dbReference type="Pfam" id="PF07004">
    <property type="entry name" value="SHIPPO-rpt"/>
    <property type="match status" value="2"/>
</dbReference>
<accession>A0A1R2CUU9</accession>
<dbReference type="OrthoDB" id="429991at2759"/>
<dbReference type="InterPro" id="IPR010736">
    <property type="entry name" value="SHIPPO-rpt"/>
</dbReference>
<dbReference type="AlphaFoldDB" id="A0A1R2CUU9"/>
<gene>
    <name evidence="1" type="ORF">SteCoe_4336</name>
</gene>
<evidence type="ECO:0000313" key="2">
    <source>
        <dbReference type="Proteomes" id="UP000187209"/>
    </source>
</evidence>
<evidence type="ECO:0000313" key="1">
    <source>
        <dbReference type="EMBL" id="OMJ92797.1"/>
    </source>
</evidence>
<dbReference type="PANTHER" id="PTHR21580">
    <property type="entry name" value="SHIPPO-1-RELATED"/>
    <property type="match status" value="1"/>
</dbReference>
<protein>
    <submittedName>
        <fullName evidence="1">Uncharacterized protein</fullName>
    </submittedName>
</protein>
<dbReference type="EMBL" id="MPUH01000054">
    <property type="protein sequence ID" value="OMJ92797.1"/>
    <property type="molecule type" value="Genomic_DNA"/>
</dbReference>